<sequence>MEEKMPCSNGRYSGIYEVDGKILEALRIKPIVPKAPCCKLVKWIKPPSGWYKLNKDGSSLRNPGSCGIGGVIRSDSGGLIKAYASPIGVGSNNKAELLALLQGLKFCKALYISNVIIEMDSMVVLSWWLRERWGLLYLEDFWEEIIGLTRSLHCRFQYVFHEGNMVADWLAKEGALGADLAFSNNCDLLRTLRSLLRLDFLGLPSLRV</sequence>
<reference evidence="2" key="2">
    <citation type="submission" date="2020-03" db="EMBL/GenBank/DDBJ databases">
        <title>Walnut 2.0.</title>
        <authorList>
            <person name="Marrano A."/>
            <person name="Britton M."/>
            <person name="Zimin A.V."/>
            <person name="Zaini P.A."/>
            <person name="Workman R."/>
            <person name="Puiu D."/>
            <person name="Bianco L."/>
            <person name="Allen B.J."/>
            <person name="Troggio M."/>
            <person name="Leslie C.A."/>
            <person name="Timp W."/>
            <person name="Dendekar A."/>
            <person name="Salzberg S.L."/>
            <person name="Neale D.B."/>
        </authorList>
    </citation>
    <scope>NUCLEOTIDE SEQUENCE</scope>
    <source>
        <tissue evidence="2">Leaves</tissue>
    </source>
</reference>
<evidence type="ECO:0000313" key="3">
    <source>
        <dbReference type="Proteomes" id="UP000619265"/>
    </source>
</evidence>
<dbReference type="Gramene" id="Jr05_10840_p1">
    <property type="protein sequence ID" value="cds.Jr05_10840_p1"/>
    <property type="gene ID" value="Jr05_10840"/>
</dbReference>
<dbReference type="Pfam" id="PF13456">
    <property type="entry name" value="RVT_3"/>
    <property type="match status" value="1"/>
</dbReference>
<dbReference type="PANTHER" id="PTHR47723">
    <property type="entry name" value="OS05G0353850 PROTEIN"/>
    <property type="match status" value="1"/>
</dbReference>
<dbReference type="InterPro" id="IPR002156">
    <property type="entry name" value="RNaseH_domain"/>
</dbReference>
<dbReference type="Gene3D" id="3.30.420.10">
    <property type="entry name" value="Ribonuclease H-like superfamily/Ribonuclease H"/>
    <property type="match status" value="1"/>
</dbReference>
<comment type="caution">
    <text evidence="2">The sequence shown here is derived from an EMBL/GenBank/DDBJ whole genome shotgun (WGS) entry which is preliminary data.</text>
</comment>
<dbReference type="AlphaFoldDB" id="A0A833XL61"/>
<dbReference type="EMBL" id="LIHL02000005">
    <property type="protein sequence ID" value="KAF5470792.1"/>
    <property type="molecule type" value="Genomic_DNA"/>
</dbReference>
<gene>
    <name evidence="2" type="ORF">F2P56_011281</name>
</gene>
<name>A0A833XL61_JUGRE</name>
<dbReference type="InterPro" id="IPR044730">
    <property type="entry name" value="RNase_H-like_dom_plant"/>
</dbReference>
<dbReference type="PROSITE" id="PS50879">
    <property type="entry name" value="RNASE_H_1"/>
    <property type="match status" value="1"/>
</dbReference>
<dbReference type="Proteomes" id="UP000619265">
    <property type="component" value="Unassembled WGS sequence"/>
</dbReference>
<proteinExistence type="predicted"/>
<evidence type="ECO:0000259" key="1">
    <source>
        <dbReference type="PROSITE" id="PS50879"/>
    </source>
</evidence>
<dbReference type="GO" id="GO:0003676">
    <property type="term" value="F:nucleic acid binding"/>
    <property type="evidence" value="ECO:0007669"/>
    <property type="project" value="InterPro"/>
</dbReference>
<feature type="domain" description="RNase H type-1" evidence="1">
    <location>
        <begin position="47"/>
        <end position="176"/>
    </location>
</feature>
<dbReference type="InterPro" id="IPR012337">
    <property type="entry name" value="RNaseH-like_sf"/>
</dbReference>
<dbReference type="CDD" id="cd06222">
    <property type="entry name" value="RNase_H_like"/>
    <property type="match status" value="1"/>
</dbReference>
<reference evidence="2" key="1">
    <citation type="submission" date="2015-10" db="EMBL/GenBank/DDBJ databases">
        <authorList>
            <person name="Martinez-Garcia P.J."/>
            <person name="Crepeau M.W."/>
            <person name="Puiu D."/>
            <person name="Gonzalez-Ibeas D."/>
            <person name="Whalen J."/>
            <person name="Stevens K."/>
            <person name="Paul R."/>
            <person name="Butterfield T."/>
            <person name="Britton M."/>
            <person name="Reagan R."/>
            <person name="Chakraborty S."/>
            <person name="Walawage S.L."/>
            <person name="Vasquez-Gross H.A."/>
            <person name="Cardeno C."/>
            <person name="Famula R."/>
            <person name="Pratt K."/>
            <person name="Kuruganti S."/>
            <person name="Aradhya M.K."/>
            <person name="Leslie C.A."/>
            <person name="Dandekar A.M."/>
            <person name="Salzberg S.L."/>
            <person name="Wegrzyn J.L."/>
            <person name="Langley C.H."/>
            <person name="Neale D.B."/>
        </authorList>
    </citation>
    <scope>NUCLEOTIDE SEQUENCE</scope>
    <source>
        <tissue evidence="2">Leaves</tissue>
    </source>
</reference>
<organism evidence="2 3">
    <name type="scientific">Juglans regia</name>
    <name type="common">English walnut</name>
    <dbReference type="NCBI Taxonomy" id="51240"/>
    <lineage>
        <taxon>Eukaryota</taxon>
        <taxon>Viridiplantae</taxon>
        <taxon>Streptophyta</taxon>
        <taxon>Embryophyta</taxon>
        <taxon>Tracheophyta</taxon>
        <taxon>Spermatophyta</taxon>
        <taxon>Magnoliopsida</taxon>
        <taxon>eudicotyledons</taxon>
        <taxon>Gunneridae</taxon>
        <taxon>Pentapetalae</taxon>
        <taxon>rosids</taxon>
        <taxon>fabids</taxon>
        <taxon>Fagales</taxon>
        <taxon>Juglandaceae</taxon>
        <taxon>Juglans</taxon>
    </lineage>
</organism>
<dbReference type="SUPFAM" id="SSF53098">
    <property type="entry name" value="Ribonuclease H-like"/>
    <property type="match status" value="1"/>
</dbReference>
<dbReference type="GO" id="GO:0004523">
    <property type="term" value="F:RNA-DNA hybrid ribonuclease activity"/>
    <property type="evidence" value="ECO:0007669"/>
    <property type="project" value="InterPro"/>
</dbReference>
<protein>
    <recommendedName>
        <fullName evidence="1">RNase H type-1 domain-containing protein</fullName>
    </recommendedName>
</protein>
<dbReference type="PANTHER" id="PTHR47723:SF19">
    <property type="entry name" value="POLYNUCLEOTIDYL TRANSFERASE, RIBONUCLEASE H-LIKE SUPERFAMILY PROTEIN"/>
    <property type="match status" value="1"/>
</dbReference>
<accession>A0A833XL61</accession>
<dbReference type="InterPro" id="IPR036397">
    <property type="entry name" value="RNaseH_sf"/>
</dbReference>
<evidence type="ECO:0000313" key="2">
    <source>
        <dbReference type="EMBL" id="KAF5470792.1"/>
    </source>
</evidence>
<dbReference type="InterPro" id="IPR053151">
    <property type="entry name" value="RNase_H-like"/>
</dbReference>